<proteinExistence type="predicted"/>
<accession>A0A512BH97</accession>
<protein>
    <submittedName>
        <fullName evidence="1">Uncharacterized protein</fullName>
    </submittedName>
</protein>
<dbReference type="AlphaFoldDB" id="A0A512BH97"/>
<comment type="caution">
    <text evidence="1">The sequence shown here is derived from an EMBL/GenBank/DDBJ whole genome shotgun (WGS) entry which is preliminary data.</text>
</comment>
<evidence type="ECO:0000313" key="2">
    <source>
        <dbReference type="Proteomes" id="UP000321513"/>
    </source>
</evidence>
<reference evidence="1 2" key="1">
    <citation type="submission" date="2019-07" db="EMBL/GenBank/DDBJ databases">
        <title>Whole genome shotgun sequence of Segetibacter aerophilus NBRC 106135.</title>
        <authorList>
            <person name="Hosoyama A."/>
            <person name="Uohara A."/>
            <person name="Ohji S."/>
            <person name="Ichikawa N."/>
        </authorList>
    </citation>
    <scope>NUCLEOTIDE SEQUENCE [LARGE SCALE GENOMIC DNA]</scope>
    <source>
        <strain evidence="1 2">NBRC 106135</strain>
    </source>
</reference>
<keyword evidence="2" id="KW-1185">Reference proteome</keyword>
<organism evidence="1 2">
    <name type="scientific">Segetibacter aerophilus</name>
    <dbReference type="NCBI Taxonomy" id="670293"/>
    <lineage>
        <taxon>Bacteria</taxon>
        <taxon>Pseudomonadati</taxon>
        <taxon>Bacteroidota</taxon>
        <taxon>Chitinophagia</taxon>
        <taxon>Chitinophagales</taxon>
        <taxon>Chitinophagaceae</taxon>
        <taxon>Segetibacter</taxon>
    </lineage>
</organism>
<name>A0A512BH97_9BACT</name>
<dbReference type="EMBL" id="BJYT01000017">
    <property type="protein sequence ID" value="GEO11187.1"/>
    <property type="molecule type" value="Genomic_DNA"/>
</dbReference>
<gene>
    <name evidence="1" type="ORF">SAE01_36830</name>
</gene>
<evidence type="ECO:0000313" key="1">
    <source>
        <dbReference type="EMBL" id="GEO11187.1"/>
    </source>
</evidence>
<sequence length="66" mass="6980">MSILSNNNNNSIDTVPIAATTLTSFCALALLPKALEIALNNNNPITPPKVFVMTSVTSKAPILKIN</sequence>
<dbReference type="Proteomes" id="UP000321513">
    <property type="component" value="Unassembled WGS sequence"/>
</dbReference>